<gene>
    <name evidence="2" type="ORF">Sjap_026328</name>
</gene>
<sequence length="67" mass="7813">MKAGSALNRAGSAEPPLKRNIKKKMEKKIQKNRKNYGKIQKNPEKYEKLEKWFTTEFWDFLGNVGGI</sequence>
<protein>
    <submittedName>
        <fullName evidence="2">Uncharacterized protein</fullName>
    </submittedName>
</protein>
<proteinExistence type="predicted"/>
<feature type="compositionally biased region" description="Basic residues" evidence="1">
    <location>
        <begin position="19"/>
        <end position="36"/>
    </location>
</feature>
<name>A0AAP0HIE5_9MAGN</name>
<keyword evidence="3" id="KW-1185">Reference proteome</keyword>
<evidence type="ECO:0000313" key="3">
    <source>
        <dbReference type="Proteomes" id="UP001417504"/>
    </source>
</evidence>
<dbReference type="Proteomes" id="UP001417504">
    <property type="component" value="Unassembled WGS sequence"/>
</dbReference>
<feature type="region of interest" description="Disordered" evidence="1">
    <location>
        <begin position="1"/>
        <end position="36"/>
    </location>
</feature>
<evidence type="ECO:0000313" key="2">
    <source>
        <dbReference type="EMBL" id="KAK9085917.1"/>
    </source>
</evidence>
<dbReference type="AlphaFoldDB" id="A0AAP0HIE5"/>
<accession>A0AAP0HIE5</accession>
<comment type="caution">
    <text evidence="2">The sequence shown here is derived from an EMBL/GenBank/DDBJ whole genome shotgun (WGS) entry which is preliminary data.</text>
</comment>
<reference evidence="2 3" key="1">
    <citation type="submission" date="2024-01" db="EMBL/GenBank/DDBJ databases">
        <title>Genome assemblies of Stephania.</title>
        <authorList>
            <person name="Yang L."/>
        </authorList>
    </citation>
    <scope>NUCLEOTIDE SEQUENCE [LARGE SCALE GENOMIC DNA]</scope>
    <source>
        <strain evidence="2">QJT</strain>
        <tissue evidence="2">Leaf</tissue>
    </source>
</reference>
<dbReference type="EMBL" id="JBBNAE010000011">
    <property type="protein sequence ID" value="KAK9085917.1"/>
    <property type="molecule type" value="Genomic_DNA"/>
</dbReference>
<evidence type="ECO:0000256" key="1">
    <source>
        <dbReference type="SAM" id="MobiDB-lite"/>
    </source>
</evidence>
<organism evidence="2 3">
    <name type="scientific">Stephania japonica</name>
    <dbReference type="NCBI Taxonomy" id="461633"/>
    <lineage>
        <taxon>Eukaryota</taxon>
        <taxon>Viridiplantae</taxon>
        <taxon>Streptophyta</taxon>
        <taxon>Embryophyta</taxon>
        <taxon>Tracheophyta</taxon>
        <taxon>Spermatophyta</taxon>
        <taxon>Magnoliopsida</taxon>
        <taxon>Ranunculales</taxon>
        <taxon>Menispermaceae</taxon>
        <taxon>Menispermoideae</taxon>
        <taxon>Cissampelideae</taxon>
        <taxon>Stephania</taxon>
    </lineage>
</organism>